<evidence type="ECO:0008006" key="3">
    <source>
        <dbReference type="Google" id="ProtNLM"/>
    </source>
</evidence>
<dbReference type="InterPro" id="IPR038056">
    <property type="entry name" value="YjbR-like_sf"/>
</dbReference>
<dbReference type="SUPFAM" id="SSF142906">
    <property type="entry name" value="YjbR-like"/>
    <property type="match status" value="1"/>
</dbReference>
<organism evidence="1 2">
    <name type="scientific">Phenylobacterium terrae</name>
    <dbReference type="NCBI Taxonomy" id="2665495"/>
    <lineage>
        <taxon>Bacteria</taxon>
        <taxon>Pseudomonadati</taxon>
        <taxon>Pseudomonadota</taxon>
        <taxon>Alphaproteobacteria</taxon>
        <taxon>Caulobacterales</taxon>
        <taxon>Caulobacteraceae</taxon>
        <taxon>Phenylobacterium</taxon>
    </lineage>
</organism>
<protein>
    <recommendedName>
        <fullName evidence="3">MmcQ/YjbR family DNA-binding protein</fullName>
    </recommendedName>
</protein>
<accession>A0ABW4N6H7</accession>
<comment type="caution">
    <text evidence="1">The sequence shown here is derived from an EMBL/GenBank/DDBJ whole genome shotgun (WGS) entry which is preliminary data.</text>
</comment>
<keyword evidence="2" id="KW-1185">Reference proteome</keyword>
<name>A0ABW4N6H7_9CAUL</name>
<evidence type="ECO:0000313" key="2">
    <source>
        <dbReference type="Proteomes" id="UP001597237"/>
    </source>
</evidence>
<dbReference type="Proteomes" id="UP001597237">
    <property type="component" value="Unassembled WGS sequence"/>
</dbReference>
<evidence type="ECO:0000313" key="1">
    <source>
        <dbReference type="EMBL" id="MFD1785700.1"/>
    </source>
</evidence>
<dbReference type="Gene3D" id="3.90.1150.30">
    <property type="match status" value="1"/>
</dbReference>
<proteinExistence type="predicted"/>
<sequence length="130" mass="14684">MATPHQEAEAALTAYGLTFPETDAGLGWAFTRVLRVKGKMFCIFGDKAEPEDALTITVKLPISFEMVQDLPFVRESRGWYRQHQWAIARFGPQDDVLAELPTLEAWIRQSYCAMAPKKLARLVEAEGRPD</sequence>
<dbReference type="EMBL" id="JBHUEY010000012">
    <property type="protein sequence ID" value="MFD1785700.1"/>
    <property type="molecule type" value="Genomic_DNA"/>
</dbReference>
<gene>
    <name evidence="1" type="ORF">ACFSC0_20070</name>
</gene>
<dbReference type="RefSeq" id="WP_377281735.1">
    <property type="nucleotide sequence ID" value="NZ_JBHRSI010000004.1"/>
</dbReference>
<reference evidence="2" key="1">
    <citation type="journal article" date="2019" name="Int. J. Syst. Evol. Microbiol.">
        <title>The Global Catalogue of Microorganisms (GCM) 10K type strain sequencing project: providing services to taxonomists for standard genome sequencing and annotation.</title>
        <authorList>
            <consortium name="The Broad Institute Genomics Platform"/>
            <consortium name="The Broad Institute Genome Sequencing Center for Infectious Disease"/>
            <person name="Wu L."/>
            <person name="Ma J."/>
        </authorList>
    </citation>
    <scope>NUCLEOTIDE SEQUENCE [LARGE SCALE GENOMIC DNA]</scope>
    <source>
        <strain evidence="2">DFY28</strain>
    </source>
</reference>